<protein>
    <submittedName>
        <fullName evidence="1">DUF1302 family protein</fullName>
    </submittedName>
</protein>
<sequence>MLLSSGLNGTGRKVMSGYCRVVPYGFAVGIACASGAAQADAFELDNGVSGRWGLDMSLASSWRTRNADSALIGKQNGGSMPSQSTDDGNLNYRNRGDNFSTIAKVIGELKVEKEGFGVFLRAKGWYDYAQKDRGVPHGSVANDYAAGKPLEDSHFTDRLSRFSGIEMLDWYAFGSFAPSEGSDLGIKLGSHAVNWGESLFIGGGINQYNPIDVAAARRPGAQVKEIILPTPQVSASLGIAGVNVEAFYKLKTQRSVLEGCGTYWSASDGLNCRDSQFGFVNLTPATPDPLALAANLGKMTGKNEYPRDSGSYGIAAKKLVGDVDIGAYYVNYTTTAPRISILNAPSTAGGPLSRAPLGVQGFWDWSANDIKVFGLSAATEVGGWSMFGELSHTKDFPVQINGADLVGGYGIQKGGILAQTKGPFASIPAGAVFRGYDRKDKTQIQVSTIKSFANVAGADNLSLLGEVAYQHWSGIGNPLTSTRYGRGFEYGIAPWSVNGVSRNCVSNGSSSQNAGCDADGFATTNAWGYRLLASLQYNNVGGVNLTPRVFFAHDVRGYSADNIFLEGRKTLGLGVRAEYLKKYYADFSYTTYARETKYDSFRDRDFVSLVIGMTL</sequence>
<dbReference type="EMBL" id="WTVN01000001">
    <property type="protein sequence ID" value="NMG42278.1"/>
    <property type="molecule type" value="Genomic_DNA"/>
</dbReference>
<dbReference type="Pfam" id="PF06980">
    <property type="entry name" value="DUF1302"/>
    <property type="match status" value="1"/>
</dbReference>
<comment type="caution">
    <text evidence="1">The sequence shown here is derived from an EMBL/GenBank/DDBJ whole genome shotgun (WGS) entry which is preliminary data.</text>
</comment>
<proteinExistence type="predicted"/>
<dbReference type="Proteomes" id="UP000623795">
    <property type="component" value="Unassembled WGS sequence"/>
</dbReference>
<gene>
    <name evidence="1" type="ORF">GPA22_00800</name>
</gene>
<accession>A0ABX1PT23</accession>
<dbReference type="InterPro" id="IPR010727">
    <property type="entry name" value="DUF1302"/>
</dbReference>
<reference evidence="1 2" key="1">
    <citation type="submission" date="2019-12" db="EMBL/GenBank/DDBJ databases">
        <title>Comparative genomics gives insights into the taxonomy of the Azoarcus-Aromatoleum group and reveals separate origins of nif in the plant-associated Azoarcus and non-plant-associated Aromatoleum sub-groups.</title>
        <authorList>
            <person name="Lafos M."/>
            <person name="Maluk M."/>
            <person name="Batista M."/>
            <person name="Junghare M."/>
            <person name="Carmona M."/>
            <person name="Faoro H."/>
            <person name="Cruz L.M."/>
            <person name="Battistoni F."/>
            <person name="De Souza E."/>
            <person name="Pedrosa F."/>
            <person name="Chen W.-M."/>
            <person name="Poole P.S."/>
            <person name="Dixon R.A."/>
            <person name="James E.K."/>
        </authorList>
    </citation>
    <scope>NUCLEOTIDE SEQUENCE [LARGE SCALE GENOMIC DNA]</scope>
    <source>
        <strain evidence="1 2">Td21</strain>
    </source>
</reference>
<name>A0ABX1PT23_9RHOO</name>
<evidence type="ECO:0000313" key="1">
    <source>
        <dbReference type="EMBL" id="NMG42278.1"/>
    </source>
</evidence>
<dbReference type="RefSeq" id="WP_169254191.1">
    <property type="nucleotide sequence ID" value="NZ_WTVN01000001.1"/>
</dbReference>
<organism evidence="1 2">
    <name type="scientific">Aromatoleum toluvorans</name>
    <dbReference type="NCBI Taxonomy" id="92002"/>
    <lineage>
        <taxon>Bacteria</taxon>
        <taxon>Pseudomonadati</taxon>
        <taxon>Pseudomonadota</taxon>
        <taxon>Betaproteobacteria</taxon>
        <taxon>Rhodocyclales</taxon>
        <taxon>Rhodocyclaceae</taxon>
        <taxon>Aromatoleum</taxon>
    </lineage>
</organism>
<keyword evidence="2" id="KW-1185">Reference proteome</keyword>
<evidence type="ECO:0000313" key="2">
    <source>
        <dbReference type="Proteomes" id="UP000623795"/>
    </source>
</evidence>